<proteinExistence type="predicted"/>
<reference evidence="1 2" key="1">
    <citation type="submission" date="2019-01" db="EMBL/GenBank/DDBJ databases">
        <authorList>
            <consortium name="Pathogen Informatics"/>
        </authorList>
    </citation>
    <scope>NUCLEOTIDE SEQUENCE [LARGE SCALE GENOMIC DNA]</scope>
    <source>
        <strain evidence="1 2">NCTC10181</strain>
    </source>
</reference>
<dbReference type="InterPro" id="IPR037041">
    <property type="entry name" value="Trigger_fac_C_sf"/>
</dbReference>
<dbReference type="NCBIfam" id="NF045969">
    <property type="entry name" value="trig_like_plasma"/>
    <property type="match status" value="1"/>
</dbReference>
<dbReference type="EMBL" id="LR215036">
    <property type="protein sequence ID" value="VEU74862.1"/>
    <property type="molecule type" value="Genomic_DNA"/>
</dbReference>
<organism evidence="1 2">
    <name type="scientific">Mycoplasmopsis citelli</name>
    <dbReference type="NCBI Taxonomy" id="171281"/>
    <lineage>
        <taxon>Bacteria</taxon>
        <taxon>Bacillati</taxon>
        <taxon>Mycoplasmatota</taxon>
        <taxon>Mycoplasmoidales</taxon>
        <taxon>Metamycoplasmataceae</taxon>
        <taxon>Mycoplasmopsis</taxon>
    </lineage>
</organism>
<accession>A0A449B2P2</accession>
<gene>
    <name evidence="1" type="ORF">NCTC10181_00729</name>
</gene>
<dbReference type="GO" id="GO:0015031">
    <property type="term" value="P:protein transport"/>
    <property type="evidence" value="ECO:0007669"/>
    <property type="project" value="InterPro"/>
</dbReference>
<dbReference type="Proteomes" id="UP000290985">
    <property type="component" value="Chromosome"/>
</dbReference>
<dbReference type="GO" id="GO:0006457">
    <property type="term" value="P:protein folding"/>
    <property type="evidence" value="ECO:0007669"/>
    <property type="project" value="InterPro"/>
</dbReference>
<protein>
    <submittedName>
        <fullName evidence="1">Uncharacterized protein</fullName>
    </submittedName>
</protein>
<dbReference type="KEGG" id="mcit:NCTC10181_00729"/>
<dbReference type="AlphaFoldDB" id="A0A449B2P2"/>
<evidence type="ECO:0000313" key="2">
    <source>
        <dbReference type="Proteomes" id="UP000290985"/>
    </source>
</evidence>
<dbReference type="RefSeq" id="WP_129725653.1">
    <property type="nucleotide sequence ID" value="NZ_LR215036.1"/>
</dbReference>
<name>A0A449B2P2_9BACT</name>
<dbReference type="Gene3D" id="1.10.3120.10">
    <property type="entry name" value="Trigger factor, C-terminal domain"/>
    <property type="match status" value="1"/>
</dbReference>
<sequence>MKFLTHPIKIDVVTWVNYQSDALKTLQKQAQEDSTIKITQEKILDYAYKMFILPELQKIWNSYLANSKNIIYFRPIEIISKRTPEKLEGEFKIYYFDELDNFNAHFQPQENFQMQENYEEQIQTFIEDFIKDYAFRINLSGEQTIQEGFLVTVKVSDKERQNARMHTIYASNHENKPLENLVMNKKVGEVFESDKLGQPLIFEIESAMLFKNQPITDENAKDILGKNFKNLQDVKDDIYKTTRTQIFNDALFKYGNSIVNQVIQSNKLIDIPEDLIQSDLAHLNFGPDYHGNPQDYVVATIYNFFWQMVFRMKLRIDISEEEFRKELSYAQNFLPVDAPSSIRPEIIVNSIILKKIALNYLFKYNPEIYEENKEYSHLKIQ</sequence>
<evidence type="ECO:0000313" key="1">
    <source>
        <dbReference type="EMBL" id="VEU74862.1"/>
    </source>
</evidence>
<keyword evidence="2" id="KW-1185">Reference proteome</keyword>
<dbReference type="OrthoDB" id="401199at2"/>